<evidence type="ECO:0000313" key="13">
    <source>
        <dbReference type="EMBL" id="SCB76917.1"/>
    </source>
</evidence>
<evidence type="ECO:0000256" key="3">
    <source>
        <dbReference type="ARBA" id="ARBA00007931"/>
    </source>
</evidence>
<evidence type="ECO:0000256" key="9">
    <source>
        <dbReference type="ARBA" id="ARBA00023049"/>
    </source>
</evidence>
<dbReference type="InterPro" id="IPR036034">
    <property type="entry name" value="PDZ_sf"/>
</dbReference>
<keyword evidence="10 11" id="KW-0472">Membrane</keyword>
<reference evidence="13 14" key="1">
    <citation type="submission" date="2016-08" db="EMBL/GenBank/DDBJ databases">
        <authorList>
            <person name="Seilhamer J.J."/>
        </authorList>
    </citation>
    <scope>NUCLEOTIDE SEQUENCE [LARGE SCALE GENOMIC DNA]</scope>
    <source>
        <strain evidence="13 14">A37T2</strain>
    </source>
</reference>
<keyword evidence="4 13" id="KW-0645">Protease</keyword>
<dbReference type="NCBIfam" id="TIGR00054">
    <property type="entry name" value="RIP metalloprotease RseP"/>
    <property type="match status" value="1"/>
</dbReference>
<dbReference type="InterPro" id="IPR004387">
    <property type="entry name" value="Pept_M50_Zn"/>
</dbReference>
<keyword evidence="7 11" id="KW-0862">Zinc</keyword>
<dbReference type="EC" id="3.4.24.-" evidence="11"/>
<sequence length="453" mass="51136">MTAQEILIKAGQLVLSLSILVIFHELGHFIPARLFKIKVEKFYLFFDPWFSLFKFKKGDTEYGIGWLPLGGYVKISGMIDESMDKEQMAQPPQPWEFRSKPAWQRLIVMIGGVSVNIILAFFIYAMLLWHFGQDYLPYDKVTYGIQTDSLSRSIGLRDGDQIVTIDNKVVDKFNKMSSYIILHQAKSIQVKRDGETLNIRVPDTFVGNVIANKDPFLEARVPFVVKAFSDSGHAKQAGVKVGDEVVSLNGHPIHFHTELVDSLQAFKGNVAQVGMLRGNDTLQFSVPLTNGKMGIYAADYDDSLQMRHFTMVHKSYGFFESLPAGVQQVGESLHNYVLQLKLIFVAKGVKTSESVGGFVTIGSLFPAIWDWQSFWMLTAFLSIILAFMNILPIPALDGGHVLFLLYEVVTGRKPGEKFLEYAQYVGMVILLGLLVFANGNDLWRHVFSKWFQH</sequence>
<name>A0A1C3Z3C8_9BACT</name>
<dbReference type="AlphaFoldDB" id="A0A1C3Z3C8"/>
<proteinExistence type="inferred from homology"/>
<dbReference type="GO" id="GO:0004222">
    <property type="term" value="F:metalloendopeptidase activity"/>
    <property type="evidence" value="ECO:0007669"/>
    <property type="project" value="InterPro"/>
</dbReference>
<dbReference type="GO" id="GO:0046872">
    <property type="term" value="F:metal ion binding"/>
    <property type="evidence" value="ECO:0007669"/>
    <property type="project" value="UniProtKB-KW"/>
</dbReference>
<keyword evidence="9 11" id="KW-0482">Metalloprotease</keyword>
<evidence type="ECO:0000259" key="12">
    <source>
        <dbReference type="Pfam" id="PF02163"/>
    </source>
</evidence>
<dbReference type="Gene3D" id="2.30.42.10">
    <property type="match status" value="2"/>
</dbReference>
<keyword evidence="5 11" id="KW-0812">Transmembrane</keyword>
<dbReference type="GO" id="GO:0016020">
    <property type="term" value="C:membrane"/>
    <property type="evidence" value="ECO:0007669"/>
    <property type="project" value="UniProtKB-SubCell"/>
</dbReference>
<dbReference type="Proteomes" id="UP000242818">
    <property type="component" value="Unassembled WGS sequence"/>
</dbReference>
<evidence type="ECO:0000256" key="7">
    <source>
        <dbReference type="ARBA" id="ARBA00022833"/>
    </source>
</evidence>
<keyword evidence="11" id="KW-0479">Metal-binding</keyword>
<evidence type="ECO:0000256" key="11">
    <source>
        <dbReference type="RuleBase" id="RU362031"/>
    </source>
</evidence>
<evidence type="ECO:0000256" key="5">
    <source>
        <dbReference type="ARBA" id="ARBA00022692"/>
    </source>
</evidence>
<dbReference type="InterPro" id="IPR008915">
    <property type="entry name" value="Peptidase_M50"/>
</dbReference>
<feature type="transmembrane region" description="Helical" evidence="11">
    <location>
        <begin position="106"/>
        <end position="131"/>
    </location>
</feature>
<keyword evidence="14" id="KW-1185">Reference proteome</keyword>
<keyword evidence="8 11" id="KW-1133">Transmembrane helix</keyword>
<protein>
    <recommendedName>
        <fullName evidence="11">Zinc metalloprotease</fullName>
        <ecNumber evidence="11">3.4.24.-</ecNumber>
    </recommendedName>
</protein>
<dbReference type="PANTHER" id="PTHR42837:SF2">
    <property type="entry name" value="MEMBRANE METALLOPROTEASE ARASP2, CHLOROPLASTIC-RELATED"/>
    <property type="match status" value="1"/>
</dbReference>
<gene>
    <name evidence="13" type="ORF">GA0116948_101224</name>
</gene>
<dbReference type="Pfam" id="PF02163">
    <property type="entry name" value="Peptidase_M50"/>
    <property type="match status" value="1"/>
</dbReference>
<evidence type="ECO:0000256" key="1">
    <source>
        <dbReference type="ARBA" id="ARBA00001947"/>
    </source>
</evidence>
<comment type="similarity">
    <text evidence="3 11">Belongs to the peptidase M50B family.</text>
</comment>
<dbReference type="STRING" id="1335309.GA0116948_101224"/>
<dbReference type="PANTHER" id="PTHR42837">
    <property type="entry name" value="REGULATOR OF SIGMA-E PROTEASE RSEP"/>
    <property type="match status" value="1"/>
</dbReference>
<feature type="transmembrane region" description="Helical" evidence="11">
    <location>
        <begin position="374"/>
        <end position="406"/>
    </location>
</feature>
<dbReference type="RefSeq" id="WP_089708143.1">
    <property type="nucleotide sequence ID" value="NZ_FMAR01000001.1"/>
</dbReference>
<comment type="cofactor">
    <cofactor evidence="1 11">
        <name>Zn(2+)</name>
        <dbReference type="ChEBI" id="CHEBI:29105"/>
    </cofactor>
</comment>
<organism evidence="13 14">
    <name type="scientific">Chitinophaga costaii</name>
    <dbReference type="NCBI Taxonomy" id="1335309"/>
    <lineage>
        <taxon>Bacteria</taxon>
        <taxon>Pseudomonadati</taxon>
        <taxon>Bacteroidota</taxon>
        <taxon>Chitinophagia</taxon>
        <taxon>Chitinophagales</taxon>
        <taxon>Chitinophagaceae</taxon>
        <taxon>Chitinophaga</taxon>
    </lineage>
</organism>
<dbReference type="SUPFAM" id="SSF50156">
    <property type="entry name" value="PDZ domain-like"/>
    <property type="match status" value="2"/>
</dbReference>
<feature type="transmembrane region" description="Helical" evidence="11">
    <location>
        <begin position="6"/>
        <end position="26"/>
    </location>
</feature>
<evidence type="ECO:0000256" key="4">
    <source>
        <dbReference type="ARBA" id="ARBA00022670"/>
    </source>
</evidence>
<feature type="domain" description="Peptidase M50" evidence="12">
    <location>
        <begin position="13"/>
        <end position="432"/>
    </location>
</feature>
<dbReference type="CDD" id="cd06163">
    <property type="entry name" value="S2P-M50_PDZ_RseP-like"/>
    <property type="match status" value="1"/>
</dbReference>
<dbReference type="OrthoDB" id="9782003at2"/>
<evidence type="ECO:0000256" key="6">
    <source>
        <dbReference type="ARBA" id="ARBA00022801"/>
    </source>
</evidence>
<dbReference type="GO" id="GO:0006508">
    <property type="term" value="P:proteolysis"/>
    <property type="evidence" value="ECO:0007669"/>
    <property type="project" value="UniProtKB-KW"/>
</dbReference>
<evidence type="ECO:0000256" key="10">
    <source>
        <dbReference type="ARBA" id="ARBA00023136"/>
    </source>
</evidence>
<comment type="subcellular location">
    <subcellularLocation>
        <location evidence="2">Membrane</location>
        <topology evidence="2">Multi-pass membrane protein</topology>
    </subcellularLocation>
</comment>
<keyword evidence="6 11" id="KW-0378">Hydrolase</keyword>
<accession>A0A1C3Z3C8</accession>
<dbReference type="EMBL" id="FMAR01000001">
    <property type="protein sequence ID" value="SCB76917.1"/>
    <property type="molecule type" value="Genomic_DNA"/>
</dbReference>
<evidence type="ECO:0000256" key="2">
    <source>
        <dbReference type="ARBA" id="ARBA00004141"/>
    </source>
</evidence>
<evidence type="ECO:0000256" key="8">
    <source>
        <dbReference type="ARBA" id="ARBA00022989"/>
    </source>
</evidence>
<evidence type="ECO:0000313" key="14">
    <source>
        <dbReference type="Proteomes" id="UP000242818"/>
    </source>
</evidence>
<feature type="transmembrane region" description="Helical" evidence="11">
    <location>
        <begin position="418"/>
        <end position="437"/>
    </location>
</feature>